<evidence type="ECO:0000313" key="7">
    <source>
        <dbReference type="Proteomes" id="UP000799118"/>
    </source>
</evidence>
<dbReference type="PANTHER" id="PTHR13608">
    <property type="entry name" value="ARMADILLO-LIKE HELICAL DOMAIN-CONTAINING PROTEIN 3"/>
    <property type="match status" value="1"/>
</dbReference>
<accession>A0A6A4HN59</accession>
<dbReference type="SMART" id="SM01158">
    <property type="entry name" value="DUF1741"/>
    <property type="match status" value="1"/>
</dbReference>
<organism evidence="6 7">
    <name type="scientific">Gymnopus androsaceus JB14</name>
    <dbReference type="NCBI Taxonomy" id="1447944"/>
    <lineage>
        <taxon>Eukaryota</taxon>
        <taxon>Fungi</taxon>
        <taxon>Dikarya</taxon>
        <taxon>Basidiomycota</taxon>
        <taxon>Agaricomycotina</taxon>
        <taxon>Agaricomycetes</taxon>
        <taxon>Agaricomycetidae</taxon>
        <taxon>Agaricales</taxon>
        <taxon>Marasmiineae</taxon>
        <taxon>Omphalotaceae</taxon>
        <taxon>Gymnopus</taxon>
    </lineage>
</organism>
<keyword evidence="3" id="KW-1133">Transmembrane helix</keyword>
<proteinExistence type="predicted"/>
<dbReference type="PANTHER" id="PTHR13608:SF3">
    <property type="entry name" value="ARMADILLO-LIKE HELICAL DOMAIN-CONTAINING PROTEIN 3"/>
    <property type="match status" value="1"/>
</dbReference>
<evidence type="ECO:0000256" key="4">
    <source>
        <dbReference type="ARBA" id="ARBA00023136"/>
    </source>
</evidence>
<keyword evidence="2" id="KW-0812">Transmembrane</keyword>
<dbReference type="EMBL" id="ML769482">
    <property type="protein sequence ID" value="KAE9398447.1"/>
    <property type="molecule type" value="Genomic_DNA"/>
</dbReference>
<dbReference type="OrthoDB" id="2012278at2759"/>
<dbReference type="AlphaFoldDB" id="A0A6A4HN59"/>
<protein>
    <recommendedName>
        <fullName evidence="5">Armadillo-like helical domain-containing protein</fullName>
    </recommendedName>
</protein>
<keyword evidence="7" id="KW-1185">Reference proteome</keyword>
<name>A0A6A4HN59_9AGAR</name>
<evidence type="ECO:0000256" key="3">
    <source>
        <dbReference type="ARBA" id="ARBA00022989"/>
    </source>
</evidence>
<evidence type="ECO:0000256" key="1">
    <source>
        <dbReference type="ARBA" id="ARBA00004370"/>
    </source>
</evidence>
<keyword evidence="4" id="KW-0472">Membrane</keyword>
<evidence type="ECO:0000259" key="5">
    <source>
        <dbReference type="SMART" id="SM01158"/>
    </source>
</evidence>
<dbReference type="GO" id="GO:0005829">
    <property type="term" value="C:cytosol"/>
    <property type="evidence" value="ECO:0007669"/>
    <property type="project" value="TreeGrafter"/>
</dbReference>
<comment type="subcellular location">
    <subcellularLocation>
        <location evidence="1">Membrane</location>
    </subcellularLocation>
</comment>
<sequence length="572" mass="64421">MGSSQLNTKRIYSKLFQGYLPAQISPNEDTDKFYTTLLDSDVDRAFLQSALEHLTKDECLGPLKPVFNSILVSCISCARNPQYYESTKSMHALETLCIFTRLILAKNLSGWEIIDVFAGSAKESDMVFMALTSLVDTYLKDEEIPASSRHLALQLALVFMSSVSQLSPGAYFLKKSDLFNSLIQVCVFMKSPSTEKFTFEAAILLAILANYHRSDSSNLNPYLRQIKRTDDQDIMRKICWATNFALEAAINAYQEIHNEEASSTLISTLGSMLDSIRPDRALAAKPVDPPKEFFKNQPIEACVSLLPIYEFLRANLKFPSILLERPSTTSSPRSLAYANLALEWLLLVAENEQILSTLIRAKFLRYSPLSAGEHLLGQERLPLLPNPSSDRLPICALLDCCVLWLRHNLHKRLEVYCYTNCIWICQKIHMYEWKELWSAILGLLGFLATKLDSLYTTGGVENLVHEAESSVFLPSPQALHEFIYELVHDYQTLEKQVSLLQDLAMPTSPKQKSWDEDPSRILATILDTTRFYETKVAAAGARSATQAMGIVAREIDQDGLYGVKESQRIAPP</sequence>
<gene>
    <name evidence="6" type="ORF">BT96DRAFT_957569</name>
</gene>
<dbReference type="InterPro" id="IPR039868">
    <property type="entry name" value="ARMD3-like"/>
</dbReference>
<dbReference type="GO" id="GO:0016020">
    <property type="term" value="C:membrane"/>
    <property type="evidence" value="ECO:0007669"/>
    <property type="project" value="UniProtKB-SubCell"/>
</dbReference>
<dbReference type="Proteomes" id="UP000799118">
    <property type="component" value="Unassembled WGS sequence"/>
</dbReference>
<evidence type="ECO:0000313" key="6">
    <source>
        <dbReference type="EMBL" id="KAE9398447.1"/>
    </source>
</evidence>
<reference evidence="6" key="1">
    <citation type="journal article" date="2019" name="Environ. Microbiol.">
        <title>Fungal ecological strategies reflected in gene transcription - a case study of two litter decomposers.</title>
        <authorList>
            <person name="Barbi F."/>
            <person name="Kohler A."/>
            <person name="Barry K."/>
            <person name="Baskaran P."/>
            <person name="Daum C."/>
            <person name="Fauchery L."/>
            <person name="Ihrmark K."/>
            <person name="Kuo A."/>
            <person name="LaButti K."/>
            <person name="Lipzen A."/>
            <person name="Morin E."/>
            <person name="Grigoriev I.V."/>
            <person name="Henrissat B."/>
            <person name="Lindahl B."/>
            <person name="Martin F."/>
        </authorList>
    </citation>
    <scope>NUCLEOTIDE SEQUENCE</scope>
    <source>
        <strain evidence="6">JB14</strain>
    </source>
</reference>
<evidence type="ECO:0000256" key="2">
    <source>
        <dbReference type="ARBA" id="ARBA00022692"/>
    </source>
</evidence>
<feature type="domain" description="Armadillo-like helical" evidence="5">
    <location>
        <begin position="385"/>
        <end position="569"/>
    </location>
</feature>
<dbReference type="InterPro" id="IPR013636">
    <property type="entry name" value="ARMH3_C"/>
</dbReference>
<dbReference type="Pfam" id="PF08427">
    <property type="entry name" value="ARMH3_C"/>
    <property type="match status" value="1"/>
</dbReference>